<name>A0ABW0EMW1_9PSEU</name>
<keyword evidence="1" id="KW-0472">Membrane</keyword>
<organism evidence="2 3">
    <name type="scientific">Actinokineospora guangxiensis</name>
    <dbReference type="NCBI Taxonomy" id="1490288"/>
    <lineage>
        <taxon>Bacteria</taxon>
        <taxon>Bacillati</taxon>
        <taxon>Actinomycetota</taxon>
        <taxon>Actinomycetes</taxon>
        <taxon>Pseudonocardiales</taxon>
        <taxon>Pseudonocardiaceae</taxon>
        <taxon>Actinokineospora</taxon>
    </lineage>
</organism>
<accession>A0ABW0EMW1</accession>
<dbReference type="RefSeq" id="WP_378248626.1">
    <property type="nucleotide sequence ID" value="NZ_JBHSKF010000007.1"/>
</dbReference>
<sequence length="133" mass="14676">MDTDPSRRRDLAGRGLMAVNSALTFAVFVNGLSVMAGADEDRLMVEGWRTFGFLVFSAMWAMLAHHPRRSPAIWELVIFHKVAATVLALTLLHTQEGLVAAVADSWVALSTILAYILCRGWRSWQIVRAHAAA</sequence>
<feature type="transmembrane region" description="Helical" evidence="1">
    <location>
        <begin position="72"/>
        <end position="92"/>
    </location>
</feature>
<dbReference type="Proteomes" id="UP001596157">
    <property type="component" value="Unassembled WGS sequence"/>
</dbReference>
<evidence type="ECO:0000256" key="1">
    <source>
        <dbReference type="SAM" id="Phobius"/>
    </source>
</evidence>
<feature type="transmembrane region" description="Helical" evidence="1">
    <location>
        <begin position="48"/>
        <end position="65"/>
    </location>
</feature>
<keyword evidence="3" id="KW-1185">Reference proteome</keyword>
<evidence type="ECO:0000313" key="2">
    <source>
        <dbReference type="EMBL" id="MFC5288782.1"/>
    </source>
</evidence>
<protein>
    <submittedName>
        <fullName evidence="2">Uncharacterized protein</fullName>
    </submittedName>
</protein>
<comment type="caution">
    <text evidence="2">The sequence shown here is derived from an EMBL/GenBank/DDBJ whole genome shotgun (WGS) entry which is preliminary data.</text>
</comment>
<keyword evidence="1" id="KW-0812">Transmembrane</keyword>
<feature type="transmembrane region" description="Helical" evidence="1">
    <location>
        <begin position="16"/>
        <end position="36"/>
    </location>
</feature>
<keyword evidence="1" id="KW-1133">Transmembrane helix</keyword>
<feature type="transmembrane region" description="Helical" evidence="1">
    <location>
        <begin position="98"/>
        <end position="118"/>
    </location>
</feature>
<evidence type="ECO:0000313" key="3">
    <source>
        <dbReference type="Proteomes" id="UP001596157"/>
    </source>
</evidence>
<proteinExistence type="predicted"/>
<gene>
    <name evidence="2" type="ORF">ACFPM7_17125</name>
</gene>
<dbReference type="EMBL" id="JBHSKF010000007">
    <property type="protein sequence ID" value="MFC5288782.1"/>
    <property type="molecule type" value="Genomic_DNA"/>
</dbReference>
<reference evidence="3" key="1">
    <citation type="journal article" date="2019" name="Int. J. Syst. Evol. Microbiol.">
        <title>The Global Catalogue of Microorganisms (GCM) 10K type strain sequencing project: providing services to taxonomists for standard genome sequencing and annotation.</title>
        <authorList>
            <consortium name="The Broad Institute Genomics Platform"/>
            <consortium name="The Broad Institute Genome Sequencing Center for Infectious Disease"/>
            <person name="Wu L."/>
            <person name="Ma J."/>
        </authorList>
    </citation>
    <scope>NUCLEOTIDE SEQUENCE [LARGE SCALE GENOMIC DNA]</scope>
    <source>
        <strain evidence="3">CCUG 59778</strain>
    </source>
</reference>